<dbReference type="PROSITE" id="PS51670">
    <property type="entry name" value="SHKT"/>
    <property type="match status" value="1"/>
</dbReference>
<name>A0ABN8LYH3_9CNID</name>
<dbReference type="Proteomes" id="UP001159427">
    <property type="component" value="Unassembled WGS sequence"/>
</dbReference>
<dbReference type="InterPro" id="IPR003582">
    <property type="entry name" value="ShKT_dom"/>
</dbReference>
<organism evidence="5 6">
    <name type="scientific">Porites evermanni</name>
    <dbReference type="NCBI Taxonomy" id="104178"/>
    <lineage>
        <taxon>Eukaryota</taxon>
        <taxon>Metazoa</taxon>
        <taxon>Cnidaria</taxon>
        <taxon>Anthozoa</taxon>
        <taxon>Hexacorallia</taxon>
        <taxon>Scleractinia</taxon>
        <taxon>Fungiina</taxon>
        <taxon>Poritidae</taxon>
        <taxon>Porites</taxon>
    </lineage>
</organism>
<dbReference type="Gene3D" id="3.40.33.10">
    <property type="entry name" value="CAP"/>
    <property type="match status" value="1"/>
</dbReference>
<keyword evidence="6" id="KW-1185">Reference proteome</keyword>
<proteinExistence type="predicted"/>
<dbReference type="Pfam" id="PF01549">
    <property type="entry name" value="ShK"/>
    <property type="match status" value="1"/>
</dbReference>
<accession>A0ABN8LYH3</accession>
<evidence type="ECO:0000313" key="6">
    <source>
        <dbReference type="Proteomes" id="UP001159427"/>
    </source>
</evidence>
<dbReference type="InterPro" id="IPR018244">
    <property type="entry name" value="Allrgn_V5/Tpx1_CS"/>
</dbReference>
<keyword evidence="1" id="KW-0800">Toxin</keyword>
<evidence type="ECO:0000256" key="1">
    <source>
        <dbReference type="ARBA" id="ARBA00022656"/>
    </source>
</evidence>
<dbReference type="InterPro" id="IPR001283">
    <property type="entry name" value="CRISP-related"/>
</dbReference>
<dbReference type="Pfam" id="PF00188">
    <property type="entry name" value="CAP"/>
    <property type="match status" value="1"/>
</dbReference>
<protein>
    <recommendedName>
        <fullName evidence="4">ShKT domain-containing protein</fullName>
    </recommendedName>
</protein>
<dbReference type="Gene3D" id="1.10.10.1940">
    <property type="match status" value="1"/>
</dbReference>
<dbReference type="SMART" id="SM00198">
    <property type="entry name" value="SCP"/>
    <property type="match status" value="1"/>
</dbReference>
<dbReference type="InterPro" id="IPR035940">
    <property type="entry name" value="CAP_sf"/>
</dbReference>
<gene>
    <name evidence="5" type="ORF">PEVE_00014593</name>
</gene>
<feature type="domain" description="ShKT" evidence="4">
    <location>
        <begin position="46"/>
        <end position="87"/>
    </location>
</feature>
<evidence type="ECO:0000259" key="4">
    <source>
        <dbReference type="PROSITE" id="PS51670"/>
    </source>
</evidence>
<comment type="caution">
    <text evidence="5">The sequence shown here is derived from an EMBL/GenBank/DDBJ whole genome shotgun (WGS) entry which is preliminary data.</text>
</comment>
<comment type="caution">
    <text evidence="2">Lacks conserved residue(s) required for the propagation of feature annotation.</text>
</comment>
<evidence type="ECO:0000313" key="5">
    <source>
        <dbReference type="EMBL" id="CAH3022221.1"/>
    </source>
</evidence>
<dbReference type="PANTHER" id="PTHR10334">
    <property type="entry name" value="CYSTEINE-RICH SECRETORY PROTEIN-RELATED"/>
    <property type="match status" value="1"/>
</dbReference>
<dbReference type="InterPro" id="IPR034113">
    <property type="entry name" value="SCP_GAPR1-like"/>
</dbReference>
<sequence>MVSSRIMMNFFLVLMHFVVCKSLVYKPGVPPNPPFNYWAVAKRGLCPEGGGDQNAGCGYWKKLGYCAPDQAYASFMADTCQASCGMCEARPTPAPRPFTVKVNIRECLKAHNSKRALHRARPLIWDSLLAKKAQVWALTLAKKEKMEHAPWSGAGENLFYEANSGGKRGNCKEAVEAWYGEVSDYPFKNPPNTIWDNPRVQIGHFTQVVWKATKRVGVGIAVIKRGFLTKTYIVARYSPPGNYQGQFKQQVGNSVFALK</sequence>
<dbReference type="CDD" id="cd05382">
    <property type="entry name" value="CAP_GAPR1-like"/>
    <property type="match status" value="1"/>
</dbReference>
<dbReference type="PRINTS" id="PR00837">
    <property type="entry name" value="V5TPXLIKE"/>
</dbReference>
<dbReference type="SMART" id="SM00254">
    <property type="entry name" value="ShKT"/>
    <property type="match status" value="1"/>
</dbReference>
<keyword evidence="3" id="KW-0732">Signal</keyword>
<dbReference type="SUPFAM" id="SSF55797">
    <property type="entry name" value="PR-1-like"/>
    <property type="match status" value="1"/>
</dbReference>
<evidence type="ECO:0000256" key="2">
    <source>
        <dbReference type="PROSITE-ProRule" id="PRU01005"/>
    </source>
</evidence>
<reference evidence="5 6" key="1">
    <citation type="submission" date="2022-05" db="EMBL/GenBank/DDBJ databases">
        <authorList>
            <consortium name="Genoscope - CEA"/>
            <person name="William W."/>
        </authorList>
    </citation>
    <scope>NUCLEOTIDE SEQUENCE [LARGE SCALE GENOMIC DNA]</scope>
</reference>
<evidence type="ECO:0000256" key="3">
    <source>
        <dbReference type="SAM" id="SignalP"/>
    </source>
</evidence>
<dbReference type="EMBL" id="CALNXI010000210">
    <property type="protein sequence ID" value="CAH3022221.1"/>
    <property type="molecule type" value="Genomic_DNA"/>
</dbReference>
<feature type="signal peptide" evidence="3">
    <location>
        <begin position="1"/>
        <end position="22"/>
    </location>
</feature>
<dbReference type="PROSITE" id="PS01009">
    <property type="entry name" value="CRISP_1"/>
    <property type="match status" value="1"/>
</dbReference>
<dbReference type="InterPro" id="IPR014044">
    <property type="entry name" value="CAP_dom"/>
</dbReference>
<feature type="chain" id="PRO_5046334619" description="ShKT domain-containing protein" evidence="3">
    <location>
        <begin position="23"/>
        <end position="259"/>
    </location>
</feature>